<proteinExistence type="predicted"/>
<keyword evidence="2" id="KW-1133">Transmembrane helix</keyword>
<feature type="region of interest" description="Disordered" evidence="1">
    <location>
        <begin position="204"/>
        <end position="225"/>
    </location>
</feature>
<sequence length="338" mass="37260">MDPEEMEIYFLYCVFGLREFALRLKHILKLQPGIPQESPGCFRPCLGALLGPSAFWWLRSRETFLVLAFPMAFRTLIVFLATFGLVDARHCLYDNKPSLQACGRPCASRPDRGSCVSGCLTGRGVSRSCAQCLGSGFDCAMRVCRRQCGQGFTTPTCTTCVRGSCSRSLCAHAGKSAEDFDEDVSEVLAEVAFPLKEELTALTSNETAKTEPHSSEPQERSGGCWEDQSALKSCGTQCYTQPNRKRCATQCLRGRGMSYNCAVCFGDKVDCTIKKCLSKCAANAQSYECKSCVRSKCGRCNSQKSFPLEDEPFFQALLEMVPNQANVTHEASNKEIFP</sequence>
<evidence type="ECO:0008006" key="5">
    <source>
        <dbReference type="Google" id="ProtNLM"/>
    </source>
</evidence>
<feature type="transmembrane region" description="Helical" evidence="2">
    <location>
        <begin position="64"/>
        <end position="86"/>
    </location>
</feature>
<keyword evidence="4" id="KW-1185">Reference proteome</keyword>
<keyword evidence="2" id="KW-0472">Membrane</keyword>
<name>A0ABP0HUC7_9DINO</name>
<evidence type="ECO:0000256" key="2">
    <source>
        <dbReference type="SAM" id="Phobius"/>
    </source>
</evidence>
<evidence type="ECO:0000256" key="1">
    <source>
        <dbReference type="SAM" id="MobiDB-lite"/>
    </source>
</evidence>
<gene>
    <name evidence="3" type="ORF">CCMP2556_LOCUS3181</name>
</gene>
<accession>A0ABP0HUC7</accession>
<evidence type="ECO:0000313" key="4">
    <source>
        <dbReference type="Proteomes" id="UP001642484"/>
    </source>
</evidence>
<feature type="compositionally biased region" description="Basic and acidic residues" evidence="1">
    <location>
        <begin position="208"/>
        <end position="219"/>
    </location>
</feature>
<evidence type="ECO:0000313" key="3">
    <source>
        <dbReference type="EMBL" id="CAK8993287.1"/>
    </source>
</evidence>
<comment type="caution">
    <text evidence="3">The sequence shown here is derived from an EMBL/GenBank/DDBJ whole genome shotgun (WGS) entry which is preliminary data.</text>
</comment>
<reference evidence="3 4" key="1">
    <citation type="submission" date="2024-02" db="EMBL/GenBank/DDBJ databases">
        <authorList>
            <person name="Chen Y."/>
            <person name="Shah S."/>
            <person name="Dougan E. K."/>
            <person name="Thang M."/>
            <person name="Chan C."/>
        </authorList>
    </citation>
    <scope>NUCLEOTIDE SEQUENCE [LARGE SCALE GENOMIC DNA]</scope>
</reference>
<organism evidence="3 4">
    <name type="scientific">Durusdinium trenchii</name>
    <dbReference type="NCBI Taxonomy" id="1381693"/>
    <lineage>
        <taxon>Eukaryota</taxon>
        <taxon>Sar</taxon>
        <taxon>Alveolata</taxon>
        <taxon>Dinophyceae</taxon>
        <taxon>Suessiales</taxon>
        <taxon>Symbiodiniaceae</taxon>
        <taxon>Durusdinium</taxon>
    </lineage>
</organism>
<dbReference type="Proteomes" id="UP001642484">
    <property type="component" value="Unassembled WGS sequence"/>
</dbReference>
<dbReference type="EMBL" id="CAXAMN010001225">
    <property type="protein sequence ID" value="CAK8993287.1"/>
    <property type="molecule type" value="Genomic_DNA"/>
</dbReference>
<protein>
    <recommendedName>
        <fullName evidence="5">TNFR-Cys domain-containing protein</fullName>
    </recommendedName>
</protein>
<keyword evidence="2" id="KW-0812">Transmembrane</keyword>